<name>A0A941IV66_9ACTN</name>
<feature type="transmembrane region" description="Helical" evidence="2">
    <location>
        <begin position="92"/>
        <end position="108"/>
    </location>
</feature>
<feature type="transmembrane region" description="Helical" evidence="2">
    <location>
        <begin position="115"/>
        <end position="135"/>
    </location>
</feature>
<feature type="transmembrane region" description="Helical" evidence="2">
    <location>
        <begin position="51"/>
        <end position="72"/>
    </location>
</feature>
<feature type="transmembrane region" description="Helical" evidence="2">
    <location>
        <begin position="155"/>
        <end position="175"/>
    </location>
</feature>
<protein>
    <submittedName>
        <fullName evidence="3">Uncharacterized protein</fullName>
    </submittedName>
</protein>
<feature type="region of interest" description="Disordered" evidence="1">
    <location>
        <begin position="1"/>
        <end position="48"/>
    </location>
</feature>
<keyword evidence="4" id="KW-1185">Reference proteome</keyword>
<comment type="caution">
    <text evidence="3">The sequence shown here is derived from an EMBL/GenBank/DDBJ whole genome shotgun (WGS) entry which is preliminary data.</text>
</comment>
<organism evidence="3 4">
    <name type="scientific">Actinospica durhamensis</name>
    <dbReference type="NCBI Taxonomy" id="1508375"/>
    <lineage>
        <taxon>Bacteria</taxon>
        <taxon>Bacillati</taxon>
        <taxon>Actinomycetota</taxon>
        <taxon>Actinomycetes</taxon>
        <taxon>Catenulisporales</taxon>
        <taxon>Actinospicaceae</taxon>
        <taxon>Actinospica</taxon>
    </lineage>
</organism>
<feature type="compositionally biased region" description="Polar residues" evidence="1">
    <location>
        <begin position="1"/>
        <end position="10"/>
    </location>
</feature>
<evidence type="ECO:0000313" key="3">
    <source>
        <dbReference type="EMBL" id="MBR7836531.1"/>
    </source>
</evidence>
<sequence length="203" mass="21846">MNGRNQSQYQDLAPDVTPRDSAESAQPQQAERPRRLEQPPRAEQPGRRRRGLFLTIPLRLLAAAGLAVDAYVHADLAGGFDTGGTLSETRLFLIQASLAAAAALGIVVRGRRLEAAVGFLIAAAAVGAVLLYRYVNVGKLGPLPNMYDPAWYTEKTISLIAEAVAVLACAGLLAVRQWQHRRARLDPGQGSGMAGRLHRHHAT</sequence>
<keyword evidence="2" id="KW-0472">Membrane</keyword>
<dbReference type="EMBL" id="JAGSOG010000147">
    <property type="protein sequence ID" value="MBR7836531.1"/>
    <property type="molecule type" value="Genomic_DNA"/>
</dbReference>
<evidence type="ECO:0000256" key="2">
    <source>
        <dbReference type="SAM" id="Phobius"/>
    </source>
</evidence>
<evidence type="ECO:0000313" key="4">
    <source>
        <dbReference type="Proteomes" id="UP000675781"/>
    </source>
</evidence>
<reference evidence="3" key="1">
    <citation type="submission" date="2021-04" db="EMBL/GenBank/DDBJ databases">
        <title>Genome based classification of Actinospica acidithermotolerans sp. nov., an actinobacterium isolated from an Indonesian hot spring.</title>
        <authorList>
            <person name="Kusuma A.B."/>
            <person name="Putra K.E."/>
            <person name="Nafisah S."/>
            <person name="Loh J."/>
            <person name="Nouioui I."/>
            <person name="Goodfellow M."/>
        </authorList>
    </citation>
    <scope>NUCLEOTIDE SEQUENCE</scope>
    <source>
        <strain evidence="3">CSCA 57</strain>
    </source>
</reference>
<keyword evidence="2" id="KW-0812">Transmembrane</keyword>
<gene>
    <name evidence="3" type="ORF">KDL01_24850</name>
</gene>
<dbReference type="Proteomes" id="UP000675781">
    <property type="component" value="Unassembled WGS sequence"/>
</dbReference>
<keyword evidence="2" id="KW-1133">Transmembrane helix</keyword>
<accession>A0A941IV66</accession>
<feature type="compositionally biased region" description="Basic and acidic residues" evidence="1">
    <location>
        <begin position="31"/>
        <end position="46"/>
    </location>
</feature>
<dbReference type="AlphaFoldDB" id="A0A941IV66"/>
<evidence type="ECO:0000256" key="1">
    <source>
        <dbReference type="SAM" id="MobiDB-lite"/>
    </source>
</evidence>
<proteinExistence type="predicted"/>
<dbReference type="RefSeq" id="WP_212531007.1">
    <property type="nucleotide sequence ID" value="NZ_JAGSOG010000147.1"/>
</dbReference>